<name>A0A060PQQ6_HELPX</name>
<sequence length="79" mass="8484">MIGTKKWIPGCKGVGSYFPAVILMPISPELITSKGLAKKAITPKRTMTIKTDSFLELKELDGGMKRPPLLGVLDVGVSL</sequence>
<evidence type="ECO:0000313" key="2">
    <source>
        <dbReference type="Proteomes" id="UP000031662"/>
    </source>
</evidence>
<reference evidence="1 2" key="1">
    <citation type="submission" date="2013-11" db="EMBL/GenBank/DDBJ databases">
        <title>Estimation of Helicobacter pylori bacteriophage ecology using H. pylori isolates.</title>
        <authorList>
            <person name="Uchiyama J."/>
            <person name="Takemura-Uchiyama I."/>
            <person name="Ujihara T."/>
            <person name="Matsuzaki S."/>
        </authorList>
    </citation>
    <scope>NUCLEOTIDE SEQUENCE [LARGE SCALE GENOMIC DNA]</scope>
    <source>
        <strain evidence="1 2">NY40</strain>
    </source>
</reference>
<accession>A0A060PQQ6</accession>
<dbReference type="Proteomes" id="UP000031662">
    <property type="component" value="Chromosome"/>
</dbReference>
<gene>
    <name evidence="1" type="ORF">NY40_0873</name>
</gene>
<dbReference type="EMBL" id="AP014523">
    <property type="protein sequence ID" value="BAO97884.1"/>
    <property type="molecule type" value="Genomic_DNA"/>
</dbReference>
<dbReference type="HOGENOM" id="CLU_2601255_0_0_7"/>
<protein>
    <submittedName>
        <fullName evidence="1">Uncharacterized protein</fullName>
    </submittedName>
</protein>
<organism evidence="1 2">
    <name type="scientific">Helicobacter pylori NY40</name>
    <dbReference type="NCBI Taxonomy" id="1426844"/>
    <lineage>
        <taxon>Bacteria</taxon>
        <taxon>Pseudomonadati</taxon>
        <taxon>Campylobacterota</taxon>
        <taxon>Epsilonproteobacteria</taxon>
        <taxon>Campylobacterales</taxon>
        <taxon>Helicobacteraceae</taxon>
        <taxon>Helicobacter</taxon>
    </lineage>
</organism>
<proteinExistence type="predicted"/>
<evidence type="ECO:0000313" key="1">
    <source>
        <dbReference type="EMBL" id="BAO97884.1"/>
    </source>
</evidence>
<dbReference type="AlphaFoldDB" id="A0A060PQQ6"/>